<proteinExistence type="predicted"/>
<dbReference type="InterPro" id="IPR035093">
    <property type="entry name" value="RelE/ParE_toxin_dom_sf"/>
</dbReference>
<dbReference type="KEGG" id="spg:SpyM3_0394"/>
<evidence type="ECO:0000256" key="1">
    <source>
        <dbReference type="ARBA" id="ARBA00022649"/>
    </source>
</evidence>
<keyword evidence="1" id="KW-1277">Toxin-antitoxin system</keyword>
<dbReference type="EMBL" id="AE014074">
    <property type="protein sequence ID" value="AAM79001.1"/>
    <property type="molecule type" value="Genomic_DNA"/>
</dbReference>
<protein>
    <recommendedName>
        <fullName evidence="4">Plasmid stabilization system toxin protein</fullName>
    </recommendedName>
</protein>
<name>A0A0H2UTQ7_STRP3</name>
<dbReference type="Gene3D" id="3.30.2310.20">
    <property type="entry name" value="RelE-like"/>
    <property type="match status" value="1"/>
</dbReference>
<dbReference type="HOGENOM" id="CLU_147162_6_3_9"/>
<organism evidence="2 3">
    <name type="scientific">Streptococcus pyogenes serotype M3 (strain ATCC BAA-595 / MGAS315)</name>
    <dbReference type="NCBI Taxonomy" id="198466"/>
    <lineage>
        <taxon>Bacteria</taxon>
        <taxon>Bacillati</taxon>
        <taxon>Bacillota</taxon>
        <taxon>Bacilli</taxon>
        <taxon>Lactobacillales</taxon>
        <taxon>Streptococcaceae</taxon>
        <taxon>Streptococcus</taxon>
    </lineage>
</organism>
<evidence type="ECO:0000313" key="3">
    <source>
        <dbReference type="Proteomes" id="UP000000564"/>
    </source>
</evidence>
<dbReference type="NCBIfam" id="TIGR02385">
    <property type="entry name" value="RelE_StbE"/>
    <property type="match status" value="1"/>
</dbReference>
<accession>A0A0H2UTQ7</accession>
<evidence type="ECO:0000313" key="2">
    <source>
        <dbReference type="EMBL" id="AAM79001.1"/>
    </source>
</evidence>
<sequence>MKEYQVTMSDDAKADLLSIYYYVCDELCAPQAADNLLERLSQAMLSLSIFPERCAIIEDLIGKGYTFRQLIVKKYRIVYHVLEDEVIIVAVVYGSRHMNNW</sequence>
<dbReference type="SUPFAM" id="SSF143011">
    <property type="entry name" value="RelE-like"/>
    <property type="match status" value="1"/>
</dbReference>
<dbReference type="AlphaFoldDB" id="A0A0H2UTQ7"/>
<dbReference type="InterPro" id="IPR007712">
    <property type="entry name" value="RelE/ParE_toxin"/>
</dbReference>
<evidence type="ECO:0008006" key="4">
    <source>
        <dbReference type="Google" id="ProtNLM"/>
    </source>
</evidence>
<reference evidence="2 3" key="1">
    <citation type="journal article" date="2002" name="Proc. Natl. Acad. Sci. U.S.A.">
        <title>Genome sequence of a serotype M3 strain of group A Streptococcus: phage-encoded toxins, the high-virulence phenotype, and clone emergence.</title>
        <authorList>
            <person name="Beres S.B."/>
            <person name="Sylva G.L."/>
            <person name="Barbian K.D."/>
            <person name="Lei B."/>
            <person name="Hoff J.S."/>
            <person name="Mammarella N.D."/>
            <person name="Liu M.Y."/>
            <person name="Smoot J.C."/>
            <person name="Porcella S.F."/>
            <person name="Parkins L.D."/>
            <person name="Campbell D.S."/>
            <person name="Smith T.M."/>
            <person name="McCormick J.K."/>
            <person name="Leung D.Y."/>
            <person name="Schlievert P.M."/>
            <person name="Musser J.M."/>
        </authorList>
    </citation>
    <scope>NUCLEOTIDE SEQUENCE [LARGE SCALE GENOMIC DNA]</scope>
    <source>
        <strain evidence="3">ATCC BAA-595 / MGAS315</strain>
    </source>
</reference>
<gene>
    <name evidence="2" type="ordered locus">SpyM3_0394</name>
</gene>
<dbReference type="Proteomes" id="UP000000564">
    <property type="component" value="Chromosome"/>
</dbReference>
<dbReference type="Pfam" id="PF05016">
    <property type="entry name" value="ParE_toxin"/>
    <property type="match status" value="1"/>
</dbReference>
<dbReference type="RefSeq" id="WP_011054284.1">
    <property type="nucleotide sequence ID" value="NC_004070.1"/>
</dbReference>